<dbReference type="PANTHER" id="PTHR38040">
    <property type="entry name" value="UBIQUINONE BIOSYNTHESIS ACCESSORY FACTOR UBIK"/>
    <property type="match status" value="1"/>
</dbReference>
<dbReference type="AlphaFoldDB" id="A0A370DDY6"/>
<protein>
    <recommendedName>
        <fullName evidence="1">Ubiquinone biosynthesis accessory factor UbiK</fullName>
    </recommendedName>
</protein>
<dbReference type="EMBL" id="QFXC01000011">
    <property type="protein sequence ID" value="RDH82790.1"/>
    <property type="molecule type" value="Genomic_DNA"/>
</dbReference>
<dbReference type="GO" id="GO:0006744">
    <property type="term" value="P:ubiquinone biosynthetic process"/>
    <property type="evidence" value="ECO:0007669"/>
    <property type="project" value="UniProtKB-UniRule"/>
</dbReference>
<comment type="pathway">
    <text evidence="1">Cofactor biosynthesis; ubiquinone biosynthesis.</text>
</comment>
<dbReference type="PANTHER" id="PTHR38040:SF1">
    <property type="entry name" value="UBIQUINONE BIOSYNTHESIS ACCESSORY FACTOR UBIK"/>
    <property type="match status" value="1"/>
</dbReference>
<name>A0A370DDY6_9GAMM</name>
<organism evidence="2 3">
    <name type="scientific">endosymbiont of Galathealinum brachiosum</name>
    <dbReference type="NCBI Taxonomy" id="2200906"/>
    <lineage>
        <taxon>Bacteria</taxon>
        <taxon>Pseudomonadati</taxon>
        <taxon>Pseudomonadota</taxon>
        <taxon>Gammaproteobacteria</taxon>
        <taxon>sulfur-oxidizing symbionts</taxon>
    </lineage>
</organism>
<keyword evidence="1" id="KW-0963">Cytoplasm</keyword>
<keyword evidence="1" id="KW-0831">Ubiquinone biosynthesis</keyword>
<comment type="subcellular location">
    <subcellularLocation>
        <location evidence="1">Cytoplasm</location>
    </subcellularLocation>
</comment>
<dbReference type="InterPro" id="IPR007475">
    <property type="entry name" value="UbiK"/>
</dbReference>
<comment type="caution">
    <text evidence="2">The sequence shown here is derived from an EMBL/GenBank/DDBJ whole genome shotgun (WGS) entry which is preliminary data.</text>
</comment>
<comment type="function">
    <text evidence="1">Required for efficient ubiquinone (coenzyme Q) biosynthesis. UbiK is probably an accessory factor of Ubi enzymes and facilitates ubiquinone biosynthesis by acting as an assembly factor, a targeting factor, or both.</text>
</comment>
<comment type="similarity">
    <text evidence="1">Belongs to the UbiK family.</text>
</comment>
<accession>A0A370DDY6</accession>
<proteinExistence type="inferred from homology"/>
<evidence type="ECO:0000256" key="1">
    <source>
        <dbReference type="HAMAP-Rule" id="MF_02216"/>
    </source>
</evidence>
<dbReference type="HAMAP" id="MF_02216">
    <property type="entry name" value="UbiK"/>
    <property type="match status" value="1"/>
</dbReference>
<dbReference type="Proteomes" id="UP000254266">
    <property type="component" value="Unassembled WGS sequence"/>
</dbReference>
<reference evidence="2 3" key="1">
    <citation type="journal article" date="2018" name="ISME J.">
        <title>Endosymbiont genomes yield clues of tubeworm success.</title>
        <authorList>
            <person name="Li Y."/>
            <person name="Liles M.R."/>
            <person name="Halanych K.M."/>
        </authorList>
    </citation>
    <scope>NUCLEOTIDE SEQUENCE [LARGE SCALE GENOMIC DNA]</scope>
    <source>
        <strain evidence="2">A1464</strain>
    </source>
</reference>
<evidence type="ECO:0000313" key="3">
    <source>
        <dbReference type="Proteomes" id="UP000254266"/>
    </source>
</evidence>
<gene>
    <name evidence="1" type="primary">ubiK</name>
    <name evidence="2" type="ORF">DIZ80_10975</name>
</gene>
<keyword evidence="3" id="KW-1185">Reference proteome</keyword>
<evidence type="ECO:0000313" key="2">
    <source>
        <dbReference type="EMBL" id="RDH82790.1"/>
    </source>
</evidence>
<dbReference type="UniPathway" id="UPA00232"/>
<dbReference type="Pfam" id="PF04380">
    <property type="entry name" value="BMFP"/>
    <property type="match status" value="1"/>
</dbReference>
<dbReference type="GO" id="GO:0005829">
    <property type="term" value="C:cytosol"/>
    <property type="evidence" value="ECO:0007669"/>
    <property type="project" value="TreeGrafter"/>
</dbReference>
<sequence>MINNQNLNDLADKLSSAIPDNFKTLQSDVKSNMKAILESSLRQMNLVSREEFDVQTALLERTLKQLKDLEKKVEDLE</sequence>